<dbReference type="InterPro" id="IPR000719">
    <property type="entry name" value="Prot_kinase_dom"/>
</dbReference>
<reference evidence="10 11" key="1">
    <citation type="submission" date="2025-04" db="UniProtKB">
        <authorList>
            <consortium name="RefSeq"/>
        </authorList>
    </citation>
    <scope>IDENTIFICATION</scope>
</reference>
<dbReference type="AlphaFoldDB" id="A0A9W3A3R4"/>
<feature type="compositionally biased region" description="Low complexity" evidence="7">
    <location>
        <begin position="652"/>
        <end position="663"/>
    </location>
</feature>
<protein>
    <submittedName>
        <fullName evidence="10 11">NUAK family SNF1-like kinase 2</fullName>
    </submittedName>
</protein>
<keyword evidence="1" id="KW-0723">Serine/threonine-protein kinase</keyword>
<dbReference type="PROSITE" id="PS50011">
    <property type="entry name" value="PROTEIN_KINASE_DOM"/>
    <property type="match status" value="1"/>
</dbReference>
<keyword evidence="4" id="KW-0418">Kinase</keyword>
<dbReference type="PANTHER" id="PTHR24346:SF93">
    <property type="entry name" value="NUAK FAMILY SNF1-LIKE KINASE 1"/>
    <property type="match status" value="1"/>
</dbReference>
<dbReference type="GO" id="GO:0050321">
    <property type="term" value="F:tau-protein kinase activity"/>
    <property type="evidence" value="ECO:0007669"/>
    <property type="project" value="TreeGrafter"/>
</dbReference>
<feature type="region of interest" description="Disordered" evidence="7">
    <location>
        <begin position="643"/>
        <end position="672"/>
    </location>
</feature>
<feature type="binding site" evidence="6">
    <location>
        <position position="167"/>
    </location>
    <ligand>
        <name>ATP</name>
        <dbReference type="ChEBI" id="CHEBI:30616"/>
    </ligand>
</feature>
<evidence type="ECO:0000259" key="8">
    <source>
        <dbReference type="PROSITE" id="PS50011"/>
    </source>
</evidence>
<evidence type="ECO:0000256" key="7">
    <source>
        <dbReference type="SAM" id="MobiDB-lite"/>
    </source>
</evidence>
<feature type="region of interest" description="Disordered" evidence="7">
    <location>
        <begin position="744"/>
        <end position="768"/>
    </location>
</feature>
<evidence type="ECO:0000256" key="3">
    <source>
        <dbReference type="ARBA" id="ARBA00022741"/>
    </source>
</evidence>
<keyword evidence="3 6" id="KW-0547">Nucleotide-binding</keyword>
<evidence type="ECO:0000256" key="2">
    <source>
        <dbReference type="ARBA" id="ARBA00022679"/>
    </source>
</evidence>
<dbReference type="GO" id="GO:0005524">
    <property type="term" value="F:ATP binding"/>
    <property type="evidence" value="ECO:0007669"/>
    <property type="project" value="UniProtKB-UniRule"/>
</dbReference>
<dbReference type="InterPro" id="IPR017441">
    <property type="entry name" value="Protein_kinase_ATP_BS"/>
</dbReference>
<dbReference type="GO" id="GO:0035556">
    <property type="term" value="P:intracellular signal transduction"/>
    <property type="evidence" value="ECO:0007669"/>
    <property type="project" value="TreeGrafter"/>
</dbReference>
<dbReference type="FunFam" id="3.30.200.20:FF:000042">
    <property type="entry name" value="Aurora kinase A"/>
    <property type="match status" value="1"/>
</dbReference>
<feature type="region of interest" description="Disordered" evidence="7">
    <location>
        <begin position="518"/>
        <end position="553"/>
    </location>
</feature>
<evidence type="ECO:0000313" key="10">
    <source>
        <dbReference type="RefSeq" id="XP_055881925.1"/>
    </source>
</evidence>
<dbReference type="InterPro" id="IPR011009">
    <property type="entry name" value="Kinase-like_dom_sf"/>
</dbReference>
<dbReference type="RefSeq" id="XP_055881926.1">
    <property type="nucleotide sequence ID" value="XM_056025951.1"/>
</dbReference>
<evidence type="ECO:0000256" key="1">
    <source>
        <dbReference type="ARBA" id="ARBA00022527"/>
    </source>
</evidence>
<dbReference type="PROSITE" id="PS00108">
    <property type="entry name" value="PROTEIN_KINASE_ST"/>
    <property type="match status" value="1"/>
</dbReference>
<proteinExistence type="predicted"/>
<dbReference type="GO" id="GO:0005737">
    <property type="term" value="C:cytoplasm"/>
    <property type="evidence" value="ECO:0007669"/>
    <property type="project" value="TreeGrafter"/>
</dbReference>
<evidence type="ECO:0000313" key="11">
    <source>
        <dbReference type="RefSeq" id="XP_055881926.1"/>
    </source>
</evidence>
<dbReference type="Proteomes" id="UP001165740">
    <property type="component" value="Chromosome 4"/>
</dbReference>
<dbReference type="FunFam" id="1.10.510.10:FF:000571">
    <property type="entry name" value="Maternal embryonic leucine zipper kinase"/>
    <property type="match status" value="1"/>
</dbReference>
<dbReference type="GO" id="GO:0000226">
    <property type="term" value="P:microtubule cytoskeleton organization"/>
    <property type="evidence" value="ECO:0007669"/>
    <property type="project" value="TreeGrafter"/>
</dbReference>
<dbReference type="SMART" id="SM00220">
    <property type="entry name" value="S_TKc"/>
    <property type="match status" value="1"/>
</dbReference>
<evidence type="ECO:0000256" key="5">
    <source>
        <dbReference type="ARBA" id="ARBA00022840"/>
    </source>
</evidence>
<feature type="compositionally biased region" description="Polar residues" evidence="7">
    <location>
        <begin position="44"/>
        <end position="55"/>
    </location>
</feature>
<sequence>MHLLGETDIISNDNKTNMSGASADIRLRRQVPVTNKPPLKLRLTSRTSTHQQQHPTHSRERSSSWHPDTTTTLTTTLSVYKSSAASSSKAGAKVALDIGTKTPAQSSVGRSRSDSTPANKLVIHHQRQNLKNRFQLQKTLGEGTYGKVKLASDKSTGELVAIKYIKKTKIHDDNDLARIRREIHILSSLRHKHIVNIREVFEKKDKIVLVMDYAQGGELYDYLNKMGQLSEPEARRIFRQIVSAIHYCHQNSIVHRDLKLENIILDDEGNVKIADFGLSNYYSMNGTLKTFCGSPLYASPEIVNGRPYHGPEVDVWSLGVILYTLVYGAMPFESNDLITLKRQISEGDYAQPSKPSDAAGLIRHMLTVTPTRRATMEDALRHWWINFGHSHMPNDVPYSTEDDQPTSNSSRRDHLAVIHHRNQSSISSDSDLELDFRPNRWSRRKMALDSAGNSVSSSVASSPAPLGESKLDEEVLPEVNSADIASGLMKLSPDIFEILKGCSSKSLAALLHPDNSLDRNSNLSQSYNPKCQTEGTRSDQNEKTVSSVFDSERKPARGILKRKGKFSGGDSGCIMQEELVAKSEESSIPKSGHLPRRLPSFREEAHGIFSSKHKASHLLHAGNSELVGNLPQPTQSITSPLIHRRQDQDHQSPSSPSSSSLSSVHPPTTCSASLHDTHDHCLTPVHNNSGSYAHSSQITSVVTTSRDILNLPVHCLADKTSSPTDESPDSGVCKNVSKVVRRPKSILKNGRTQSEEAKNRLSISSVGSNSSADILDLSYDSADSDHYVNQRSPIKSDSDICSPSQEVFNSTKLSQDFGDLSIKSYSLPKHRRSLSDECRKVTLDSALHYSFL</sequence>
<keyword evidence="9" id="KW-1185">Reference proteome</keyword>
<accession>A0A9W3A3R4</accession>
<dbReference type="OMA" id="ILVMECA"/>
<feature type="region of interest" description="Disordered" evidence="7">
    <location>
        <begin position="1"/>
        <end position="70"/>
    </location>
</feature>
<evidence type="ECO:0000256" key="4">
    <source>
        <dbReference type="ARBA" id="ARBA00022777"/>
    </source>
</evidence>
<keyword evidence="5 6" id="KW-0067">ATP-binding</keyword>
<dbReference type="SUPFAM" id="SSF56112">
    <property type="entry name" value="Protein kinase-like (PK-like)"/>
    <property type="match status" value="1"/>
</dbReference>
<dbReference type="RefSeq" id="XP_055881925.1">
    <property type="nucleotide sequence ID" value="XM_056025950.1"/>
</dbReference>
<dbReference type="GeneID" id="106075012"/>
<dbReference type="InterPro" id="IPR008271">
    <property type="entry name" value="Ser/Thr_kinase_AS"/>
</dbReference>
<feature type="compositionally biased region" description="Polar residues" evidence="7">
    <location>
        <begin position="518"/>
        <end position="535"/>
    </location>
</feature>
<organism evidence="9 11">
    <name type="scientific">Biomphalaria glabrata</name>
    <name type="common">Bloodfluke planorb</name>
    <name type="synonym">Freshwater snail</name>
    <dbReference type="NCBI Taxonomy" id="6526"/>
    <lineage>
        <taxon>Eukaryota</taxon>
        <taxon>Metazoa</taxon>
        <taxon>Spiralia</taxon>
        <taxon>Lophotrochozoa</taxon>
        <taxon>Mollusca</taxon>
        <taxon>Gastropoda</taxon>
        <taxon>Heterobranchia</taxon>
        <taxon>Euthyneura</taxon>
        <taxon>Panpulmonata</taxon>
        <taxon>Hygrophila</taxon>
        <taxon>Lymnaeoidea</taxon>
        <taxon>Planorbidae</taxon>
        <taxon>Biomphalaria</taxon>
    </lineage>
</organism>
<dbReference type="Pfam" id="PF00069">
    <property type="entry name" value="Pkinase"/>
    <property type="match status" value="1"/>
</dbReference>
<gene>
    <name evidence="10 11" type="primary">LOC106075012</name>
</gene>
<dbReference type="Gene3D" id="1.10.510.10">
    <property type="entry name" value="Transferase(Phosphotransferase) domain 1"/>
    <property type="match status" value="1"/>
</dbReference>
<name>A0A9W3A3R4_BIOGL</name>
<dbReference type="PANTHER" id="PTHR24346">
    <property type="entry name" value="MAP/MICROTUBULE AFFINITY-REGULATING KINASE"/>
    <property type="match status" value="1"/>
</dbReference>
<evidence type="ECO:0000313" key="9">
    <source>
        <dbReference type="Proteomes" id="UP001165740"/>
    </source>
</evidence>
<feature type="domain" description="Protein kinase" evidence="8">
    <location>
        <begin position="134"/>
        <end position="385"/>
    </location>
</feature>
<dbReference type="OrthoDB" id="193931at2759"/>
<evidence type="ECO:0000256" key="6">
    <source>
        <dbReference type="PROSITE-ProRule" id="PRU10141"/>
    </source>
</evidence>
<keyword evidence="2" id="KW-0808">Transferase</keyword>
<dbReference type="PROSITE" id="PS00107">
    <property type="entry name" value="PROTEIN_KINASE_ATP"/>
    <property type="match status" value="1"/>
</dbReference>
<feature type="compositionally biased region" description="Polar residues" evidence="7">
    <location>
        <begin position="9"/>
        <end position="20"/>
    </location>
</feature>